<dbReference type="Proteomes" id="UP000184216">
    <property type="component" value="Unassembled WGS sequence"/>
</dbReference>
<comment type="caution">
    <text evidence="1">The sequence shown here is derived from an EMBL/GenBank/DDBJ whole genome shotgun (WGS) entry which is preliminary data.</text>
</comment>
<reference evidence="1 2" key="1">
    <citation type="submission" date="2016-11" db="EMBL/GenBank/DDBJ databases">
        <authorList>
            <person name="Varghese N."/>
            <person name="Submissions S."/>
        </authorList>
    </citation>
    <scope>NUCLEOTIDE SEQUENCE [LARGE SCALE GENOMIC DNA]</scope>
    <source>
        <strain evidence="1 2">DSM 6368</strain>
    </source>
</reference>
<evidence type="ECO:0000313" key="1">
    <source>
        <dbReference type="EMBL" id="SHL32958.1"/>
    </source>
</evidence>
<evidence type="ECO:0000313" key="2">
    <source>
        <dbReference type="Proteomes" id="UP000184216"/>
    </source>
</evidence>
<name>A0ABY1IXP1_9FLAO</name>
<organism evidence="1 2">
    <name type="scientific">Flavobacterium pectinovorum</name>
    <dbReference type="NCBI Taxonomy" id="29533"/>
    <lineage>
        <taxon>Bacteria</taxon>
        <taxon>Pseudomonadati</taxon>
        <taxon>Bacteroidota</taxon>
        <taxon>Flavobacteriia</taxon>
        <taxon>Flavobacteriales</taxon>
        <taxon>Flavobacteriaceae</taxon>
        <taxon>Flavobacterium</taxon>
    </lineage>
</organism>
<proteinExistence type="predicted"/>
<sequence length="53" mass="6282">MYGNLLDLTDHFPPHYFTKRKIPLLIKAMGFTSRILCIFELKLKFIRIVSNIN</sequence>
<keyword evidence="2" id="KW-1185">Reference proteome</keyword>
<gene>
    <name evidence="1" type="ORF">SAMN05444387_0335</name>
</gene>
<dbReference type="EMBL" id="FRBX01000001">
    <property type="protein sequence ID" value="SHL32958.1"/>
    <property type="molecule type" value="Genomic_DNA"/>
</dbReference>
<protein>
    <submittedName>
        <fullName evidence="1">Uncharacterized protein</fullName>
    </submittedName>
</protein>
<accession>A0ABY1IXP1</accession>